<dbReference type="AlphaFoldDB" id="A0A1M6WMB3"/>
<dbReference type="GO" id="GO:0030234">
    <property type="term" value="F:enzyme regulator activity"/>
    <property type="evidence" value="ECO:0007669"/>
    <property type="project" value="InterPro"/>
</dbReference>
<reference evidence="1 2" key="1">
    <citation type="submission" date="2016-11" db="EMBL/GenBank/DDBJ databases">
        <authorList>
            <person name="Jaros S."/>
            <person name="Januszkiewicz K."/>
            <person name="Wedrychowicz H."/>
        </authorList>
    </citation>
    <scope>NUCLEOTIDE SEQUENCE [LARGE SCALE GENOMIC DNA]</scope>
    <source>
        <strain evidence="1 2">DSM 15929</strain>
    </source>
</reference>
<dbReference type="RefSeq" id="WP_073278354.1">
    <property type="nucleotide sequence ID" value="NZ_FRAC01000020.1"/>
</dbReference>
<name>A0A1M6WMB3_9FIRM</name>
<gene>
    <name evidence="1" type="ORF">SAMN02745136_03732</name>
</gene>
<organism evidence="1 2">
    <name type="scientific">Anaerocolumna jejuensis DSM 15929</name>
    <dbReference type="NCBI Taxonomy" id="1121322"/>
    <lineage>
        <taxon>Bacteria</taxon>
        <taxon>Bacillati</taxon>
        <taxon>Bacillota</taxon>
        <taxon>Clostridia</taxon>
        <taxon>Lachnospirales</taxon>
        <taxon>Lachnospiraceae</taxon>
        <taxon>Anaerocolumna</taxon>
    </lineage>
</organism>
<dbReference type="EMBL" id="FRAC01000020">
    <property type="protein sequence ID" value="SHK94724.1"/>
    <property type="molecule type" value="Genomic_DNA"/>
</dbReference>
<dbReference type="InterPro" id="IPR011322">
    <property type="entry name" value="N-reg_PII-like_a/b"/>
</dbReference>
<evidence type="ECO:0000313" key="2">
    <source>
        <dbReference type="Proteomes" id="UP000184386"/>
    </source>
</evidence>
<dbReference type="SUPFAM" id="SSF54913">
    <property type="entry name" value="GlnB-like"/>
    <property type="match status" value="1"/>
</dbReference>
<dbReference type="OrthoDB" id="9803021at2"/>
<dbReference type="InterPro" id="IPR015867">
    <property type="entry name" value="N-reg_PII/ATP_PRibTrfase_C"/>
</dbReference>
<sequence>MESSDNIKALFIVVNAGYTDTVMDIIRAEGAGGATVINARGEGAHHEMFMGITVDYEKEIILTVVDEATAKRIMTVIKDNAGWKSPLHGICFVMPVNNIIGIRAGCNEFHE</sequence>
<keyword evidence="2" id="KW-1185">Reference proteome</keyword>
<dbReference type="STRING" id="1121322.SAMN02745136_03732"/>
<dbReference type="PROSITE" id="PS51343">
    <property type="entry name" value="PII_GLNB_DOM"/>
    <property type="match status" value="1"/>
</dbReference>
<protein>
    <submittedName>
        <fullName evidence="1">Nitrogen regulatory protein P-II family</fullName>
    </submittedName>
</protein>
<dbReference type="Pfam" id="PF00543">
    <property type="entry name" value="P-II"/>
    <property type="match status" value="1"/>
</dbReference>
<dbReference type="Gene3D" id="3.30.70.120">
    <property type="match status" value="1"/>
</dbReference>
<proteinExistence type="predicted"/>
<dbReference type="InterPro" id="IPR002187">
    <property type="entry name" value="N-reg_PII"/>
</dbReference>
<dbReference type="SMART" id="SM00938">
    <property type="entry name" value="P-II"/>
    <property type="match status" value="1"/>
</dbReference>
<evidence type="ECO:0000313" key="1">
    <source>
        <dbReference type="EMBL" id="SHK94724.1"/>
    </source>
</evidence>
<dbReference type="Proteomes" id="UP000184386">
    <property type="component" value="Unassembled WGS sequence"/>
</dbReference>
<accession>A0A1M6WMB3</accession>
<dbReference type="GO" id="GO:0006808">
    <property type="term" value="P:regulation of nitrogen utilization"/>
    <property type="evidence" value="ECO:0007669"/>
    <property type="project" value="InterPro"/>
</dbReference>